<protein>
    <submittedName>
        <fullName evidence="2">SPP1 gp7 family putative phage head morphogenesis protein</fullName>
    </submittedName>
</protein>
<dbReference type="OrthoDB" id="4446543at2"/>
<sequence length="295" mass="33255">MNFSYAQAPMIVDQHIYRKAFQEYLRKGTPIMWSIKQERPTTHYIWRTCRDGKVRSSHVEREGQVFSWDDPPEGGHPGEDYNCRCTAGPFFDEVSEYIELSIDGIGTKSGWDNNDFVNHYFNGRGRGVTLPEIGHSRKIIEAFIDLRGEAIKQQTARAARTSRSGSVSYNFVNTYDMTGVVFAIADTTIGGSFSGQSSEKNGILTIEGDLDFYLDDEFTDPLDIGIEVDDYSPGSILYDNIHKPLHDDLRGRVGLPSNGRQRLGVREGVPYSITGQWSGSLEGQIYADPARIRYR</sequence>
<accession>A0A2W7Q8F4</accession>
<dbReference type="NCBIfam" id="TIGR01641">
    <property type="entry name" value="phageSPP1_gp7"/>
    <property type="match status" value="1"/>
</dbReference>
<dbReference type="STRING" id="121821.GCA_001870675_00776"/>
<dbReference type="EMBL" id="QKZQ01000007">
    <property type="protein sequence ID" value="PZX44501.1"/>
    <property type="molecule type" value="Genomic_DNA"/>
</dbReference>
<dbReference type="Proteomes" id="UP000249364">
    <property type="component" value="Unassembled WGS sequence"/>
</dbReference>
<comment type="caution">
    <text evidence="2">The sequence shown here is derived from an EMBL/GenBank/DDBJ whole genome shotgun (WGS) entry which is preliminary data.</text>
</comment>
<gene>
    <name evidence="2" type="ORF">LY56_01749</name>
</gene>
<evidence type="ECO:0000259" key="1">
    <source>
        <dbReference type="Pfam" id="PF04233"/>
    </source>
</evidence>
<dbReference type="AlphaFoldDB" id="A0A2W7Q8F4"/>
<evidence type="ECO:0000313" key="2">
    <source>
        <dbReference type="EMBL" id="PZX44501.1"/>
    </source>
</evidence>
<reference evidence="2 3" key="1">
    <citation type="submission" date="2018-06" db="EMBL/GenBank/DDBJ databases">
        <title>Genomic Encyclopedia of Archaeal and Bacterial Type Strains, Phase II (KMG-II): from individual species to whole genera.</title>
        <authorList>
            <person name="Goeker M."/>
        </authorList>
    </citation>
    <scope>NUCLEOTIDE SEQUENCE [LARGE SCALE GENOMIC DNA]</scope>
    <source>
        <strain evidence="2 3">DSM 13087</strain>
    </source>
</reference>
<dbReference type="Pfam" id="PF04233">
    <property type="entry name" value="Phage_Mu_F"/>
    <property type="match status" value="1"/>
</dbReference>
<evidence type="ECO:0000313" key="3">
    <source>
        <dbReference type="Proteomes" id="UP000249364"/>
    </source>
</evidence>
<dbReference type="RefSeq" id="WP_146257654.1">
    <property type="nucleotide sequence ID" value="NZ_MEHT01000017.1"/>
</dbReference>
<dbReference type="InterPro" id="IPR006528">
    <property type="entry name" value="Phage_head_morphogenesis_dom"/>
</dbReference>
<feature type="domain" description="Phage head morphogenesis" evidence="1">
    <location>
        <begin position="37"/>
        <end position="87"/>
    </location>
</feature>
<organism evidence="2 3">
    <name type="scientific">Roseinatronobacter thiooxidans</name>
    <dbReference type="NCBI Taxonomy" id="121821"/>
    <lineage>
        <taxon>Bacteria</taxon>
        <taxon>Pseudomonadati</taxon>
        <taxon>Pseudomonadota</taxon>
        <taxon>Alphaproteobacteria</taxon>
        <taxon>Rhodobacterales</taxon>
        <taxon>Paracoccaceae</taxon>
        <taxon>Roseinatronobacter</taxon>
    </lineage>
</organism>
<keyword evidence="3" id="KW-1185">Reference proteome</keyword>
<name>A0A2W7Q8F4_9RHOB</name>
<proteinExistence type="predicted"/>